<accession>A0ACC0U5S6</accession>
<evidence type="ECO:0000313" key="1">
    <source>
        <dbReference type="EMBL" id="KAI9464292.1"/>
    </source>
</evidence>
<evidence type="ECO:0000313" key="2">
    <source>
        <dbReference type="Proteomes" id="UP001207468"/>
    </source>
</evidence>
<feature type="non-terminal residue" evidence="1">
    <location>
        <position position="1"/>
    </location>
</feature>
<dbReference type="EMBL" id="JAGFNK010000151">
    <property type="protein sequence ID" value="KAI9464292.1"/>
    <property type="molecule type" value="Genomic_DNA"/>
</dbReference>
<gene>
    <name evidence="1" type="ORF">F5148DRAFT_953310</name>
</gene>
<organism evidence="1 2">
    <name type="scientific">Russula earlei</name>
    <dbReference type="NCBI Taxonomy" id="71964"/>
    <lineage>
        <taxon>Eukaryota</taxon>
        <taxon>Fungi</taxon>
        <taxon>Dikarya</taxon>
        <taxon>Basidiomycota</taxon>
        <taxon>Agaricomycotina</taxon>
        <taxon>Agaricomycetes</taxon>
        <taxon>Russulales</taxon>
        <taxon>Russulaceae</taxon>
        <taxon>Russula</taxon>
    </lineage>
</organism>
<feature type="non-terminal residue" evidence="1">
    <location>
        <position position="175"/>
    </location>
</feature>
<dbReference type="Proteomes" id="UP001207468">
    <property type="component" value="Unassembled WGS sequence"/>
</dbReference>
<name>A0ACC0U5S6_9AGAM</name>
<comment type="caution">
    <text evidence="1">The sequence shown here is derived from an EMBL/GenBank/DDBJ whole genome shotgun (WGS) entry which is preliminary data.</text>
</comment>
<sequence>QRPIAHQLPIELLQAIFLQLAELNASDVVDRLSTTRPPLRPRWIAVTHVCRQWRFAALGLHQLWSLITPSLSISWARAMMERSAPLPVRVDIRVSTSSPDGGLHPLAASELLFVASRIRTLRLVGLRADILRVLDHLRSPSPLEALTLSIYDSGPPVDLPETLFGSKAPHLRRLT</sequence>
<reference evidence="1" key="1">
    <citation type="submission" date="2021-03" db="EMBL/GenBank/DDBJ databases">
        <title>Evolutionary priming and transition to the ectomycorrhizal habit in an iconic lineage of mushroom-forming fungi: is preadaptation a requirement?</title>
        <authorList>
            <consortium name="DOE Joint Genome Institute"/>
            <person name="Looney B.P."/>
            <person name="Miyauchi S."/>
            <person name="Morin E."/>
            <person name="Drula E."/>
            <person name="Courty P.E."/>
            <person name="Chicoki N."/>
            <person name="Fauchery L."/>
            <person name="Kohler A."/>
            <person name="Kuo A."/>
            <person name="LaButti K."/>
            <person name="Pangilinan J."/>
            <person name="Lipzen A."/>
            <person name="Riley R."/>
            <person name="Andreopoulos W."/>
            <person name="He G."/>
            <person name="Johnson J."/>
            <person name="Barry K.W."/>
            <person name="Grigoriev I.V."/>
            <person name="Nagy L."/>
            <person name="Hibbett D."/>
            <person name="Henrissat B."/>
            <person name="Matheny P.B."/>
            <person name="Labbe J."/>
            <person name="Martin A.F."/>
        </authorList>
    </citation>
    <scope>NUCLEOTIDE SEQUENCE</scope>
    <source>
        <strain evidence="1">BPL698</strain>
    </source>
</reference>
<keyword evidence="2" id="KW-1185">Reference proteome</keyword>
<proteinExistence type="predicted"/>
<protein>
    <submittedName>
        <fullName evidence="1">Uncharacterized protein</fullName>
    </submittedName>
</protein>